<proteinExistence type="predicted"/>
<sequence length="265" mass="30427">MQLLRNLKLTDVFVLDIETVPCVGCHDELDDMLRHLWEHKAQSLRRQQGFPSWGAEEVEPMPDRLSAAALFSQAGIYAEFGRVVCISLGCFYYDKQEQLRFRVKSFAADDEATLLREFAEVLSRKPGHMLCAHNGKEFDFPYLSRRMMINGVLLPPQLDIAGKKPWEVNHLDTMELWKFGDRKSFTSLALLAAMFGIPTPKDDINGADVARVYYEERNLPRIVKYCQKDIITTARVLMKFRGDEPFDDEAVVYADQPEMSVLRLA</sequence>
<gene>
    <name evidence="2" type="ORF">ASU33_16340</name>
</gene>
<dbReference type="GO" id="GO:0003676">
    <property type="term" value="F:nucleic acid binding"/>
    <property type="evidence" value="ECO:0007669"/>
    <property type="project" value="InterPro"/>
</dbReference>
<evidence type="ECO:0000259" key="1">
    <source>
        <dbReference type="Pfam" id="PF10108"/>
    </source>
</evidence>
<dbReference type="RefSeq" id="WP_059067130.1">
    <property type="nucleotide sequence ID" value="NZ_LNAL01000003.1"/>
</dbReference>
<name>A0A9X0L601_SOLP1</name>
<dbReference type="Pfam" id="PF10108">
    <property type="entry name" value="DNA_pol_B_exo2"/>
    <property type="match status" value="1"/>
</dbReference>
<organism evidence="2 3">
    <name type="scientific">Solirubrum puertoriconensis</name>
    <dbReference type="NCBI Taxonomy" id="1751427"/>
    <lineage>
        <taxon>Bacteria</taxon>
        <taxon>Pseudomonadati</taxon>
        <taxon>Bacteroidota</taxon>
        <taxon>Cytophagia</taxon>
        <taxon>Cytophagales</taxon>
    </lineage>
</organism>
<dbReference type="InterPro" id="IPR012337">
    <property type="entry name" value="RNaseH-like_sf"/>
</dbReference>
<dbReference type="AlphaFoldDB" id="A0A9X0L601"/>
<reference evidence="2 3" key="1">
    <citation type="submission" date="2015-11" db="EMBL/GenBank/DDBJ databases">
        <title>Solirubrum puertoriconensis gen. nov. an environmental bacteria isolated in Puerto Rico.</title>
        <authorList>
            <person name="Cuebas-Irizarry M.F."/>
            <person name="Montalvo-Rodriguez R."/>
        </authorList>
    </citation>
    <scope>NUCLEOTIDE SEQUENCE [LARGE SCALE GENOMIC DNA]</scope>
    <source>
        <strain evidence="2 3">MC1A</strain>
    </source>
</reference>
<dbReference type="EMBL" id="LNAL01000003">
    <property type="protein sequence ID" value="KUG09308.1"/>
    <property type="molecule type" value="Genomic_DNA"/>
</dbReference>
<evidence type="ECO:0000313" key="2">
    <source>
        <dbReference type="EMBL" id="KUG09308.1"/>
    </source>
</evidence>
<dbReference type="InterPro" id="IPR019288">
    <property type="entry name" value="3'-5'_exonuclease_PolB-like"/>
</dbReference>
<comment type="caution">
    <text evidence="2">The sequence shown here is derived from an EMBL/GenBank/DDBJ whole genome shotgun (WGS) entry which is preliminary data.</text>
</comment>
<dbReference type="Gene3D" id="3.30.420.10">
    <property type="entry name" value="Ribonuclease H-like superfamily/Ribonuclease H"/>
    <property type="match status" value="1"/>
</dbReference>
<dbReference type="SUPFAM" id="SSF53098">
    <property type="entry name" value="Ribonuclease H-like"/>
    <property type="match status" value="1"/>
</dbReference>
<dbReference type="InterPro" id="IPR036397">
    <property type="entry name" value="RNaseH_sf"/>
</dbReference>
<dbReference type="Proteomes" id="UP000054223">
    <property type="component" value="Unassembled WGS sequence"/>
</dbReference>
<accession>A0A9X0L601</accession>
<dbReference type="OrthoDB" id="9773351at2"/>
<feature type="domain" description="Predicted 3'-5' exonuclease PolB-like" evidence="1">
    <location>
        <begin position="80"/>
        <end position="240"/>
    </location>
</feature>
<dbReference type="CDD" id="cd05782">
    <property type="entry name" value="DNA_polB_like1_exo"/>
    <property type="match status" value="1"/>
</dbReference>
<protein>
    <recommendedName>
        <fullName evidence="1">Predicted 3'-5' exonuclease PolB-like domain-containing protein</fullName>
    </recommendedName>
</protein>
<keyword evidence="3" id="KW-1185">Reference proteome</keyword>
<evidence type="ECO:0000313" key="3">
    <source>
        <dbReference type="Proteomes" id="UP000054223"/>
    </source>
</evidence>